<gene>
    <name evidence="1" type="ORF">ENR21_05305</name>
</gene>
<evidence type="ECO:0000313" key="1">
    <source>
        <dbReference type="EMBL" id="HGF87796.1"/>
    </source>
</evidence>
<comment type="caution">
    <text evidence="1">The sequence shown here is derived from an EMBL/GenBank/DDBJ whole genome shotgun (WGS) entry which is preliminary data.</text>
</comment>
<dbReference type="EMBL" id="DSQD01000166">
    <property type="protein sequence ID" value="HGF87796.1"/>
    <property type="molecule type" value="Genomic_DNA"/>
</dbReference>
<dbReference type="PANTHER" id="PTHR43734">
    <property type="entry name" value="PHYTOENE DESATURASE"/>
    <property type="match status" value="1"/>
</dbReference>
<dbReference type="AlphaFoldDB" id="A0A7C3ZQL4"/>
<reference evidence="1" key="1">
    <citation type="journal article" date="2020" name="mSystems">
        <title>Genome- and Community-Level Interaction Insights into Carbon Utilization and Element Cycling Functions of Hydrothermarchaeota in Hydrothermal Sediment.</title>
        <authorList>
            <person name="Zhou Z."/>
            <person name="Liu Y."/>
            <person name="Xu W."/>
            <person name="Pan J."/>
            <person name="Luo Z.H."/>
            <person name="Li M."/>
        </authorList>
    </citation>
    <scope>NUCLEOTIDE SEQUENCE [LARGE SCALE GENOMIC DNA]</scope>
    <source>
        <strain evidence="1">SpSt-38</strain>
    </source>
</reference>
<accession>A0A7C3ZQL4</accession>
<dbReference type="Gene3D" id="3.50.50.60">
    <property type="entry name" value="FAD/NAD(P)-binding domain"/>
    <property type="match status" value="1"/>
</dbReference>
<dbReference type="PANTHER" id="PTHR43734:SF4">
    <property type="entry name" value="AMINE OXIDASE DOMAIN-CONTAINING PROTEIN"/>
    <property type="match status" value="1"/>
</dbReference>
<name>A0A7C3ZQL4_ARCFL</name>
<organism evidence="1">
    <name type="scientific">Archaeoglobus fulgidus</name>
    <dbReference type="NCBI Taxonomy" id="2234"/>
    <lineage>
        <taxon>Archaea</taxon>
        <taxon>Methanobacteriati</taxon>
        <taxon>Methanobacteriota</taxon>
        <taxon>Archaeoglobi</taxon>
        <taxon>Archaeoglobales</taxon>
        <taxon>Archaeoglobaceae</taxon>
        <taxon>Archaeoglobus</taxon>
    </lineage>
</organism>
<proteinExistence type="predicted"/>
<dbReference type="InterPro" id="IPR036188">
    <property type="entry name" value="FAD/NAD-bd_sf"/>
</dbReference>
<sequence>MSKIGIVGAGLSGLAIANRIKNSVVFESESRPGGLLRTETLKGYTFDTGGSHIIFSKDDKILHEILSAVGDYVEHRRRAYIFYSNRFIKYPFENGISMLPAEERFHILKDFVENMIKEKKDQKTFWNGFTTFLGERSPTGI</sequence>
<protein>
    <recommendedName>
        <fullName evidence="2">FAD-dependent oxidoreductase</fullName>
    </recommendedName>
</protein>
<dbReference type="Pfam" id="PF13450">
    <property type="entry name" value="NAD_binding_8"/>
    <property type="match status" value="1"/>
</dbReference>
<dbReference type="SUPFAM" id="SSF51971">
    <property type="entry name" value="Nucleotide-binding domain"/>
    <property type="match status" value="1"/>
</dbReference>
<evidence type="ECO:0008006" key="2">
    <source>
        <dbReference type="Google" id="ProtNLM"/>
    </source>
</evidence>